<dbReference type="EMBL" id="JACZEP010000017">
    <property type="protein sequence ID" value="MBE1208135.1"/>
    <property type="molecule type" value="Genomic_DNA"/>
</dbReference>
<dbReference type="RefSeq" id="WP_192568810.1">
    <property type="nucleotide sequence ID" value="NZ_JACZEP010000017.1"/>
</dbReference>
<accession>A0ABR9GWT4</accession>
<name>A0ABR9GWT4_9HYPH</name>
<proteinExistence type="predicted"/>
<sequence>MSLTPVSFARPTIPEPRLSKPYVPGKHSSRFWTDAEREIIREHFPKGGCAACLAHLGSHRTPSGVYQVAHKMGLSAPAGTGSDKSTVRSAKIDVPAGFDDALRAFYQNGDGKKRGECNAFADKWQLPRWWVTKRATALCLVMPHKKEPQWTAAELALMSKVPLHNPERCAEIFREHGFKRSPTSIIVKAKRLSLSRRATREELSATQAAKLLGIDGKTMTRWIIEWGLPATKRVDKRLPQQGGSSWDIKPADLRRFIIDHLEHIDLRKVEKFAFVALVADELPTDERNPK</sequence>
<comment type="caution">
    <text evidence="1">The sequence shown here is derived from an EMBL/GenBank/DDBJ whole genome shotgun (WGS) entry which is preliminary data.</text>
</comment>
<gene>
    <name evidence="1" type="ORF">IHE39_27970</name>
</gene>
<reference evidence="1 2" key="1">
    <citation type="submission" date="2020-09" db="EMBL/GenBank/DDBJ databases">
        <title>Draft Genome Sequence of Aminobacter carboxidus type strain DSM 1086, a soil Gram-negative carboxydobacterium.</title>
        <authorList>
            <person name="Turrini P."/>
            <person name="Tescari M."/>
            <person name="Artuso I."/>
            <person name="Lugli G.A."/>
            <person name="Frangipani E."/>
            <person name="Ventura M."/>
            <person name="Visca P."/>
        </authorList>
    </citation>
    <scope>NUCLEOTIDE SEQUENCE [LARGE SCALE GENOMIC DNA]</scope>
    <source>
        <strain evidence="1 2">DSM 1086</strain>
    </source>
</reference>
<evidence type="ECO:0000313" key="1">
    <source>
        <dbReference type="EMBL" id="MBE1208135.1"/>
    </source>
</evidence>
<dbReference type="Proteomes" id="UP000598227">
    <property type="component" value="Unassembled WGS sequence"/>
</dbReference>
<organism evidence="1 2">
    <name type="scientific">Aminobacter carboxidus</name>
    <dbReference type="NCBI Taxonomy" id="376165"/>
    <lineage>
        <taxon>Bacteria</taxon>
        <taxon>Pseudomonadati</taxon>
        <taxon>Pseudomonadota</taxon>
        <taxon>Alphaproteobacteria</taxon>
        <taxon>Hyphomicrobiales</taxon>
        <taxon>Phyllobacteriaceae</taxon>
        <taxon>Aminobacter</taxon>
    </lineage>
</organism>
<keyword evidence="2" id="KW-1185">Reference proteome</keyword>
<protein>
    <submittedName>
        <fullName evidence="1">Helix-turn-helix domain-containing protein</fullName>
    </submittedName>
</protein>
<evidence type="ECO:0000313" key="2">
    <source>
        <dbReference type="Proteomes" id="UP000598227"/>
    </source>
</evidence>